<dbReference type="EMBL" id="CAEZSF010000156">
    <property type="protein sequence ID" value="CAB4547890.1"/>
    <property type="molecule type" value="Genomic_DNA"/>
</dbReference>
<organism evidence="1">
    <name type="scientific">freshwater metagenome</name>
    <dbReference type="NCBI Taxonomy" id="449393"/>
    <lineage>
        <taxon>unclassified sequences</taxon>
        <taxon>metagenomes</taxon>
        <taxon>ecological metagenomes</taxon>
    </lineage>
</organism>
<reference evidence="1" key="1">
    <citation type="submission" date="2020-05" db="EMBL/GenBank/DDBJ databases">
        <authorList>
            <person name="Chiriac C."/>
            <person name="Salcher M."/>
            <person name="Ghai R."/>
            <person name="Kavagutti S V."/>
        </authorList>
    </citation>
    <scope>NUCLEOTIDE SEQUENCE</scope>
</reference>
<dbReference type="AlphaFoldDB" id="A0A6J6C938"/>
<gene>
    <name evidence="1" type="ORF">UFOPK1358_01421</name>
</gene>
<proteinExistence type="predicted"/>
<accession>A0A6J6C938</accession>
<evidence type="ECO:0000313" key="1">
    <source>
        <dbReference type="EMBL" id="CAB4547890.1"/>
    </source>
</evidence>
<name>A0A6J6C938_9ZZZZ</name>
<sequence length="52" mass="5974">MWDHEQDLPYDGDCAESADFQYAHEERIAGQPVPHPTLPIMPLTPIMLRNLL</sequence>
<protein>
    <submittedName>
        <fullName evidence="1">Unannotated protein</fullName>
    </submittedName>
</protein>